<reference evidence="1 2" key="1">
    <citation type="journal article" date="2006" name="Science">
        <title>The genome of black cottonwood, Populus trichocarpa (Torr. &amp; Gray).</title>
        <authorList>
            <person name="Tuskan G.A."/>
            <person name="Difazio S."/>
            <person name="Jansson S."/>
            <person name="Bohlmann J."/>
            <person name="Grigoriev I."/>
            <person name="Hellsten U."/>
            <person name="Putnam N."/>
            <person name="Ralph S."/>
            <person name="Rombauts S."/>
            <person name="Salamov A."/>
            <person name="Schein J."/>
            <person name="Sterck L."/>
            <person name="Aerts A."/>
            <person name="Bhalerao R.R."/>
            <person name="Bhalerao R.P."/>
            <person name="Blaudez D."/>
            <person name="Boerjan W."/>
            <person name="Brun A."/>
            <person name="Brunner A."/>
            <person name="Busov V."/>
            <person name="Campbell M."/>
            <person name="Carlson J."/>
            <person name="Chalot M."/>
            <person name="Chapman J."/>
            <person name="Chen G.L."/>
            <person name="Cooper D."/>
            <person name="Coutinho P.M."/>
            <person name="Couturier J."/>
            <person name="Covert S."/>
            <person name="Cronk Q."/>
            <person name="Cunningham R."/>
            <person name="Davis J."/>
            <person name="Degroeve S."/>
            <person name="Dejardin A."/>
            <person name="Depamphilis C."/>
            <person name="Detter J."/>
            <person name="Dirks B."/>
            <person name="Dubchak I."/>
            <person name="Duplessis S."/>
            <person name="Ehlting J."/>
            <person name="Ellis B."/>
            <person name="Gendler K."/>
            <person name="Goodstein D."/>
            <person name="Gribskov M."/>
            <person name="Grimwood J."/>
            <person name="Groover A."/>
            <person name="Gunter L."/>
            <person name="Hamberger B."/>
            <person name="Heinze B."/>
            <person name="Helariutta Y."/>
            <person name="Henrissat B."/>
            <person name="Holligan D."/>
            <person name="Holt R."/>
            <person name="Huang W."/>
            <person name="Islam-Faridi N."/>
            <person name="Jones S."/>
            <person name="Jones-Rhoades M."/>
            <person name="Jorgensen R."/>
            <person name="Joshi C."/>
            <person name="Kangasjarvi J."/>
            <person name="Karlsson J."/>
            <person name="Kelleher C."/>
            <person name="Kirkpatrick R."/>
            <person name="Kirst M."/>
            <person name="Kohler A."/>
            <person name="Kalluri U."/>
            <person name="Larimer F."/>
            <person name="Leebens-Mack J."/>
            <person name="Leple J.C."/>
            <person name="Locascio P."/>
            <person name="Lou Y."/>
            <person name="Lucas S."/>
            <person name="Martin F."/>
            <person name="Montanini B."/>
            <person name="Napoli C."/>
            <person name="Nelson D.R."/>
            <person name="Nelson C."/>
            <person name="Nieminen K."/>
            <person name="Nilsson O."/>
            <person name="Pereda V."/>
            <person name="Peter G."/>
            <person name="Philippe R."/>
            <person name="Pilate G."/>
            <person name="Poliakov A."/>
            <person name="Razumovskaya J."/>
            <person name="Richardson P."/>
            <person name="Rinaldi C."/>
            <person name="Ritland K."/>
            <person name="Rouze P."/>
            <person name="Ryaboy D."/>
            <person name="Schmutz J."/>
            <person name="Schrader J."/>
            <person name="Segerman B."/>
            <person name="Shin H."/>
            <person name="Siddiqui A."/>
            <person name="Sterky F."/>
            <person name="Terry A."/>
            <person name="Tsai C.J."/>
            <person name="Uberbacher E."/>
            <person name="Unneberg P."/>
            <person name="Vahala J."/>
            <person name="Wall K."/>
            <person name="Wessler S."/>
            <person name="Yang G."/>
            <person name="Yin T."/>
            <person name="Douglas C."/>
            <person name="Marra M."/>
            <person name="Sandberg G."/>
            <person name="Van de Peer Y."/>
            <person name="Rokhsar D."/>
        </authorList>
    </citation>
    <scope>NUCLEOTIDE SEQUENCE [LARGE SCALE GENOMIC DNA]</scope>
    <source>
        <strain evidence="2">cv. Nisqually</strain>
    </source>
</reference>
<gene>
    <name evidence="1" type="ORF">POPTR_006G135400</name>
</gene>
<accession>U5GD46</accession>
<organism evidence="1 2">
    <name type="scientific">Populus trichocarpa</name>
    <name type="common">Western balsam poplar</name>
    <name type="synonym">Populus balsamifera subsp. trichocarpa</name>
    <dbReference type="NCBI Taxonomy" id="3694"/>
    <lineage>
        <taxon>Eukaryota</taxon>
        <taxon>Viridiplantae</taxon>
        <taxon>Streptophyta</taxon>
        <taxon>Embryophyta</taxon>
        <taxon>Tracheophyta</taxon>
        <taxon>Spermatophyta</taxon>
        <taxon>Magnoliopsida</taxon>
        <taxon>eudicotyledons</taxon>
        <taxon>Gunneridae</taxon>
        <taxon>Pentapetalae</taxon>
        <taxon>rosids</taxon>
        <taxon>fabids</taxon>
        <taxon>Malpighiales</taxon>
        <taxon>Salicaceae</taxon>
        <taxon>Saliceae</taxon>
        <taxon>Populus</taxon>
    </lineage>
</organism>
<dbReference type="AlphaFoldDB" id="U5GD46"/>
<dbReference type="HOGENOM" id="CLU_2626588_0_0_1"/>
<protein>
    <submittedName>
        <fullName evidence="1">Uncharacterized protein</fullName>
    </submittedName>
</protein>
<sequence length="78" mass="8887">MQSPLNERGGNAIITVDRDLLWMCLLRGNETYKGNLIFHLLVFGTVLERGEISRSMGTTNTHDLLQSYQKPLTLPHNF</sequence>
<keyword evidence="2" id="KW-1185">Reference proteome</keyword>
<dbReference type="InParanoid" id="U5GD46"/>
<evidence type="ECO:0000313" key="2">
    <source>
        <dbReference type="Proteomes" id="UP000006729"/>
    </source>
</evidence>
<evidence type="ECO:0000313" key="1">
    <source>
        <dbReference type="EMBL" id="PNT31519.1"/>
    </source>
</evidence>
<name>U5GD46_POPTR</name>
<dbReference type="Proteomes" id="UP000006729">
    <property type="component" value="Chromosome 6"/>
</dbReference>
<proteinExistence type="predicted"/>
<dbReference type="EMBL" id="CM009295">
    <property type="protein sequence ID" value="PNT31519.1"/>
    <property type="molecule type" value="Genomic_DNA"/>
</dbReference>